<evidence type="ECO:0000313" key="13">
    <source>
        <dbReference type="Proteomes" id="UP001162131"/>
    </source>
</evidence>
<evidence type="ECO:0000256" key="4">
    <source>
        <dbReference type="ARBA" id="ARBA00022801"/>
    </source>
</evidence>
<dbReference type="AlphaFoldDB" id="A0AAU9JY83"/>
<comment type="similarity">
    <text evidence="2 7">Belongs to the peptidase M14 family.</text>
</comment>
<dbReference type="InterPro" id="IPR000834">
    <property type="entry name" value="Peptidase_M14"/>
</dbReference>
<feature type="region of interest" description="Disordered" evidence="8">
    <location>
        <begin position="551"/>
        <end position="578"/>
    </location>
</feature>
<feature type="signal peptide" evidence="10">
    <location>
        <begin position="1"/>
        <end position="17"/>
    </location>
</feature>
<keyword evidence="9" id="KW-0472">Membrane</keyword>
<evidence type="ECO:0000256" key="8">
    <source>
        <dbReference type="SAM" id="MobiDB-lite"/>
    </source>
</evidence>
<proteinExistence type="inferred from homology"/>
<evidence type="ECO:0000256" key="1">
    <source>
        <dbReference type="ARBA" id="ARBA00001947"/>
    </source>
</evidence>
<dbReference type="PANTHER" id="PTHR11705">
    <property type="entry name" value="PROTEASE FAMILY M14 CARBOXYPEPTIDASE A,B"/>
    <property type="match status" value="1"/>
</dbReference>
<feature type="chain" id="PRO_5043650503" description="Peptidase M14 domain-containing protein" evidence="10">
    <location>
        <begin position="18"/>
        <end position="578"/>
    </location>
</feature>
<evidence type="ECO:0000256" key="10">
    <source>
        <dbReference type="SAM" id="SignalP"/>
    </source>
</evidence>
<dbReference type="PANTHER" id="PTHR11705:SF143">
    <property type="entry name" value="SLL0236 PROTEIN"/>
    <property type="match status" value="1"/>
</dbReference>
<dbReference type="Pfam" id="PF00246">
    <property type="entry name" value="Peptidase_M14"/>
    <property type="match status" value="1"/>
</dbReference>
<dbReference type="Proteomes" id="UP001162131">
    <property type="component" value="Unassembled WGS sequence"/>
</dbReference>
<feature type="domain" description="Peptidase M14" evidence="11">
    <location>
        <begin position="30"/>
        <end position="364"/>
    </location>
</feature>
<evidence type="ECO:0000259" key="11">
    <source>
        <dbReference type="PROSITE" id="PS52035"/>
    </source>
</evidence>
<keyword evidence="4" id="KW-0378">Hydrolase</keyword>
<accession>A0AAU9JY83</accession>
<keyword evidence="10" id="KW-0732">Signal</keyword>
<reference evidence="12" key="1">
    <citation type="submission" date="2021-09" db="EMBL/GenBank/DDBJ databases">
        <authorList>
            <consortium name="AG Swart"/>
            <person name="Singh M."/>
            <person name="Singh A."/>
            <person name="Seah K."/>
            <person name="Emmerich C."/>
        </authorList>
    </citation>
    <scope>NUCLEOTIDE SEQUENCE</scope>
    <source>
        <strain evidence="12">ATCC30299</strain>
    </source>
</reference>
<keyword evidence="5" id="KW-0862">Zinc</keyword>
<keyword evidence="3" id="KW-0645">Protease</keyword>
<feature type="active site" description="Proton donor/acceptor" evidence="7">
    <location>
        <position position="335"/>
    </location>
</feature>
<keyword evidence="6" id="KW-0482">Metalloprotease</keyword>
<dbReference type="GO" id="GO:0004181">
    <property type="term" value="F:metallocarboxypeptidase activity"/>
    <property type="evidence" value="ECO:0007669"/>
    <property type="project" value="InterPro"/>
</dbReference>
<dbReference type="SMART" id="SM00631">
    <property type="entry name" value="Zn_pept"/>
    <property type="match status" value="1"/>
</dbReference>
<keyword evidence="13" id="KW-1185">Reference proteome</keyword>
<dbReference type="GO" id="GO:0006508">
    <property type="term" value="P:proteolysis"/>
    <property type="evidence" value="ECO:0007669"/>
    <property type="project" value="UniProtKB-KW"/>
</dbReference>
<evidence type="ECO:0000256" key="2">
    <source>
        <dbReference type="ARBA" id="ARBA00005988"/>
    </source>
</evidence>
<dbReference type="PROSITE" id="PS52035">
    <property type="entry name" value="PEPTIDASE_M14"/>
    <property type="match status" value="1"/>
</dbReference>
<keyword evidence="9" id="KW-1133">Transmembrane helix</keyword>
<protein>
    <recommendedName>
        <fullName evidence="11">Peptidase M14 domain-containing protein</fullName>
    </recommendedName>
</protein>
<dbReference type="GO" id="GO:0008270">
    <property type="term" value="F:zinc ion binding"/>
    <property type="evidence" value="ECO:0007669"/>
    <property type="project" value="InterPro"/>
</dbReference>
<feature type="transmembrane region" description="Helical" evidence="9">
    <location>
        <begin position="508"/>
        <end position="531"/>
    </location>
</feature>
<keyword evidence="9" id="KW-0812">Transmembrane</keyword>
<evidence type="ECO:0000256" key="7">
    <source>
        <dbReference type="PROSITE-ProRule" id="PRU01379"/>
    </source>
</evidence>
<comment type="caution">
    <text evidence="12">The sequence shown here is derived from an EMBL/GenBank/DDBJ whole genome shotgun (WGS) entry which is preliminary data.</text>
</comment>
<evidence type="ECO:0000256" key="5">
    <source>
        <dbReference type="ARBA" id="ARBA00022833"/>
    </source>
</evidence>
<sequence>MDKVSVLYLSFLYFALASWESTLNNGTLGGFFTLDEINTDMSTIINSFPDLASGGSIGQSSKGVNINFIKLAGQGIPSYEKGGALVTSSLYSGYPTNPSLVMFLLKDFANNYSKNSIERSILLKTNIYFIPVINVDAYKQMEQSYTEGSSFEVVTKNFKDTGCENSTQAGVNLDRNWEFNWGNSTGDSSNNPCDPKYRGSSAFSESETSSVKNFIIDKNITVWIHFDEDKNVYILPYTSMSMDPITVPDPMFGWAYNDLKSFFPLVNISYGTAKKIDGKLEDGTLIDFALSKGIFSMKGEIAPYDKSENIMTYFNPHLQSALWNLDGASYSLEGEYYFNWYECYEYPDYCQNNDSSIFFENEFYITNYGFKNAKSIALNFTWNYADNIPGYNFSLQTNGYYALYRIMDDENITDYINIDFSNIEADDTSISAEILFDVPALTYVDFIFYIEGTRPNSKDKMNSYWNISINHAGLPDAEALKTNIDWDISLDSDNKSSSDDDSHISKGAVIGITIGVIVIFLIIVIGLIIYIRQRRREANSGLMKQTYEPAFKDSQPSKGFSPPFEIQIPPERFEPQRI</sequence>
<evidence type="ECO:0000313" key="12">
    <source>
        <dbReference type="EMBL" id="CAG9330606.1"/>
    </source>
</evidence>
<evidence type="ECO:0000256" key="3">
    <source>
        <dbReference type="ARBA" id="ARBA00022670"/>
    </source>
</evidence>
<dbReference type="EMBL" id="CAJZBQ010000051">
    <property type="protein sequence ID" value="CAG9330606.1"/>
    <property type="molecule type" value="Genomic_DNA"/>
</dbReference>
<comment type="cofactor">
    <cofactor evidence="1">
        <name>Zn(2+)</name>
        <dbReference type="ChEBI" id="CHEBI:29105"/>
    </cofactor>
</comment>
<name>A0AAU9JY83_9CILI</name>
<evidence type="ECO:0000256" key="6">
    <source>
        <dbReference type="ARBA" id="ARBA00023049"/>
    </source>
</evidence>
<organism evidence="12 13">
    <name type="scientific">Blepharisma stoltei</name>
    <dbReference type="NCBI Taxonomy" id="1481888"/>
    <lineage>
        <taxon>Eukaryota</taxon>
        <taxon>Sar</taxon>
        <taxon>Alveolata</taxon>
        <taxon>Ciliophora</taxon>
        <taxon>Postciliodesmatophora</taxon>
        <taxon>Heterotrichea</taxon>
        <taxon>Heterotrichida</taxon>
        <taxon>Blepharismidae</taxon>
        <taxon>Blepharisma</taxon>
    </lineage>
</organism>
<dbReference type="Gene3D" id="3.40.630.10">
    <property type="entry name" value="Zn peptidases"/>
    <property type="match status" value="1"/>
</dbReference>
<gene>
    <name evidence="12" type="ORF">BSTOLATCC_MIC51188</name>
</gene>
<dbReference type="GO" id="GO:0005615">
    <property type="term" value="C:extracellular space"/>
    <property type="evidence" value="ECO:0007669"/>
    <property type="project" value="TreeGrafter"/>
</dbReference>
<evidence type="ECO:0000256" key="9">
    <source>
        <dbReference type="SAM" id="Phobius"/>
    </source>
</evidence>
<dbReference type="SUPFAM" id="SSF53187">
    <property type="entry name" value="Zn-dependent exopeptidases"/>
    <property type="match status" value="1"/>
</dbReference>